<evidence type="ECO:0000313" key="1">
    <source>
        <dbReference type="EMBL" id="CAG9709542.1"/>
    </source>
</evidence>
<name>A0A650LTK0_9CLOT</name>
<dbReference type="EMBL" id="UWJD01000001">
    <property type="protein sequence ID" value="VCT83758.1"/>
    <property type="molecule type" value="Genomic_DNA"/>
</dbReference>
<protein>
    <recommendedName>
        <fullName evidence="4">Lipoprotein</fullName>
    </recommendedName>
</protein>
<dbReference type="RefSeq" id="WP_159115942.1">
    <property type="nucleotide sequence ID" value="NZ_CAKJVE010000004.1"/>
</dbReference>
<dbReference type="EMBL" id="CAKJVE010000004">
    <property type="protein sequence ID" value="CAG9709542.1"/>
    <property type="molecule type" value="Genomic_DNA"/>
</dbReference>
<dbReference type="AlphaFoldDB" id="A0A650LTK0"/>
<sequence length="148" mass="16575">MKKIISFMIILTILVMTGCSNKEVIKHDYTYRGENESWTAEYKVNGKVTFTKENNVTKCNTEANKVFTVTYKKDISELSSVKNVEISYKSSVSGGKITGNSDEGDSVEKTYTMQSSSKNGAIEKQDEVIEVTINIDGNTEVFDLKNEQ</sequence>
<reference evidence="1" key="2">
    <citation type="submission" date="2021-10" db="EMBL/GenBank/DDBJ databases">
        <authorList>
            <person name="Mesa V."/>
        </authorList>
    </citation>
    <scope>NUCLEOTIDE SEQUENCE</scope>
    <source>
        <strain evidence="1">CC3_PB</strain>
    </source>
</reference>
<evidence type="ECO:0000313" key="3">
    <source>
        <dbReference type="Proteomes" id="UP000431451"/>
    </source>
</evidence>
<proteinExistence type="predicted"/>
<dbReference type="PROSITE" id="PS51257">
    <property type="entry name" value="PROKAR_LIPOPROTEIN"/>
    <property type="match status" value="1"/>
</dbReference>
<organism evidence="2 3">
    <name type="scientific">Clostridium neonatale</name>
    <dbReference type="NCBI Taxonomy" id="137838"/>
    <lineage>
        <taxon>Bacteria</taxon>
        <taxon>Bacillati</taxon>
        <taxon>Bacillota</taxon>
        <taxon>Clostridia</taxon>
        <taxon>Eubacteriales</taxon>
        <taxon>Clostridiaceae</taxon>
        <taxon>Clostridium</taxon>
    </lineage>
</organism>
<evidence type="ECO:0008006" key="4">
    <source>
        <dbReference type="Google" id="ProtNLM"/>
    </source>
</evidence>
<gene>
    <name evidence="1" type="ORF">CNEO_44242</name>
    <name evidence="2" type="ORF">CNEONATNEC25_01355</name>
</gene>
<dbReference type="Proteomes" id="UP000431451">
    <property type="component" value="Unassembled WGS sequence"/>
</dbReference>
<accession>A0A650LTK0</accession>
<dbReference type="Proteomes" id="UP000789738">
    <property type="component" value="Unassembled WGS sequence"/>
</dbReference>
<reference evidence="2 3" key="1">
    <citation type="submission" date="2018-06" db="EMBL/GenBank/DDBJ databases">
        <authorList>
            <consortium name="IHU Genomes"/>
        </authorList>
    </citation>
    <scope>NUCLEOTIDE SEQUENCE [LARGE SCALE GENOMIC DNA]</scope>
    <source>
        <strain evidence="2 3">NEC25</strain>
    </source>
</reference>
<evidence type="ECO:0000313" key="2">
    <source>
        <dbReference type="EMBL" id="VCT83758.1"/>
    </source>
</evidence>